<feature type="transmembrane region" description="Helical" evidence="2">
    <location>
        <begin position="213"/>
        <end position="233"/>
    </location>
</feature>
<keyword evidence="2" id="KW-1133">Transmembrane helix</keyword>
<sequence>MTKRDDPSGHPDLTPQGNAPSWVDEVLGTSAASPPAPQARPPGPDLGKVRPAPAPAPAPPAPPRAPRGGPENLRIPEPARAGRPEDFSSDDWIGRITGGQARSSGPAPTGRPYAEPTCAEPAPPRRDWAQAPPRDAWGEPRPVAPFAGGDVAGRKLIAGLLAIFLGSLGVHKFYLGLNRPGALLLGLNVGAWVLAIFLGIVTLGVGFIVTLPLASLVGFALGVLGLVEGVIYLTKSDEAFAREYLVGKKAWL</sequence>
<keyword evidence="4" id="KW-1185">Reference proteome</keyword>
<evidence type="ECO:0000313" key="3">
    <source>
        <dbReference type="EMBL" id="MFC5849749.1"/>
    </source>
</evidence>
<feature type="compositionally biased region" description="Pro residues" evidence="1">
    <location>
        <begin position="34"/>
        <end position="44"/>
    </location>
</feature>
<dbReference type="EMBL" id="JBHSOH010000032">
    <property type="protein sequence ID" value="MFC5849749.1"/>
    <property type="molecule type" value="Genomic_DNA"/>
</dbReference>
<gene>
    <name evidence="3" type="ORF">ACFPQ6_15700</name>
</gene>
<dbReference type="RefSeq" id="WP_380051145.1">
    <property type="nucleotide sequence ID" value="NZ_JBHSOH010000032.1"/>
</dbReference>
<proteinExistence type="predicted"/>
<reference evidence="4" key="1">
    <citation type="journal article" date="2019" name="Int. J. Syst. Evol. Microbiol.">
        <title>The Global Catalogue of Microorganisms (GCM) 10K type strain sequencing project: providing services to taxonomists for standard genome sequencing and annotation.</title>
        <authorList>
            <consortium name="The Broad Institute Genomics Platform"/>
            <consortium name="The Broad Institute Genome Sequencing Center for Infectious Disease"/>
            <person name="Wu L."/>
            <person name="Ma J."/>
        </authorList>
    </citation>
    <scope>NUCLEOTIDE SEQUENCE [LARGE SCALE GENOMIC DNA]</scope>
    <source>
        <strain evidence="4">CGMCC 1.15053</strain>
    </source>
</reference>
<dbReference type="Proteomes" id="UP001595979">
    <property type="component" value="Unassembled WGS sequence"/>
</dbReference>
<keyword evidence="2" id="KW-0472">Membrane</keyword>
<comment type="caution">
    <text evidence="3">The sequence shown here is derived from an EMBL/GenBank/DDBJ whole genome shotgun (WGS) entry which is preliminary data.</text>
</comment>
<feature type="transmembrane region" description="Helical" evidence="2">
    <location>
        <begin position="182"/>
        <end position="207"/>
    </location>
</feature>
<feature type="compositionally biased region" description="Pro residues" evidence="1">
    <location>
        <begin position="52"/>
        <end position="65"/>
    </location>
</feature>
<evidence type="ECO:0000256" key="2">
    <source>
        <dbReference type="SAM" id="Phobius"/>
    </source>
</evidence>
<evidence type="ECO:0000313" key="4">
    <source>
        <dbReference type="Proteomes" id="UP001595979"/>
    </source>
</evidence>
<name>A0ABW1DRL6_9DEIO</name>
<evidence type="ECO:0000256" key="1">
    <source>
        <dbReference type="SAM" id="MobiDB-lite"/>
    </source>
</evidence>
<feature type="region of interest" description="Disordered" evidence="1">
    <location>
        <begin position="1"/>
        <end position="141"/>
    </location>
</feature>
<feature type="transmembrane region" description="Helical" evidence="2">
    <location>
        <begin position="156"/>
        <end position="175"/>
    </location>
</feature>
<keyword evidence="2" id="KW-0812">Transmembrane</keyword>
<protein>
    <submittedName>
        <fullName evidence="3">TM2 domain-containing protein</fullName>
    </submittedName>
</protein>
<accession>A0ABW1DRL6</accession>
<organism evidence="3 4">
    <name type="scientific">Deinococcus petrolearius</name>
    <dbReference type="NCBI Taxonomy" id="1751295"/>
    <lineage>
        <taxon>Bacteria</taxon>
        <taxon>Thermotogati</taxon>
        <taxon>Deinococcota</taxon>
        <taxon>Deinococci</taxon>
        <taxon>Deinococcales</taxon>
        <taxon>Deinococcaceae</taxon>
        <taxon>Deinococcus</taxon>
    </lineage>
</organism>